<dbReference type="AlphaFoldDB" id="A0AA35JNI3"/>
<dbReference type="Proteomes" id="UP001178461">
    <property type="component" value="Chromosome 1"/>
</dbReference>
<dbReference type="EMBL" id="OX395126">
    <property type="protein sequence ID" value="CAI5762304.1"/>
    <property type="molecule type" value="Genomic_DNA"/>
</dbReference>
<protein>
    <submittedName>
        <fullName evidence="1">Uncharacterized protein</fullName>
    </submittedName>
</protein>
<gene>
    <name evidence="1" type="ORF">PODLI_1B019007</name>
</gene>
<organism evidence="1 2">
    <name type="scientific">Podarcis lilfordi</name>
    <name type="common">Lilford's wall lizard</name>
    <dbReference type="NCBI Taxonomy" id="74358"/>
    <lineage>
        <taxon>Eukaryota</taxon>
        <taxon>Metazoa</taxon>
        <taxon>Chordata</taxon>
        <taxon>Craniata</taxon>
        <taxon>Vertebrata</taxon>
        <taxon>Euteleostomi</taxon>
        <taxon>Lepidosauria</taxon>
        <taxon>Squamata</taxon>
        <taxon>Bifurcata</taxon>
        <taxon>Unidentata</taxon>
        <taxon>Episquamata</taxon>
        <taxon>Laterata</taxon>
        <taxon>Lacertibaenia</taxon>
        <taxon>Lacertidae</taxon>
        <taxon>Podarcis</taxon>
    </lineage>
</organism>
<evidence type="ECO:0000313" key="1">
    <source>
        <dbReference type="EMBL" id="CAI5762304.1"/>
    </source>
</evidence>
<sequence>MIQLGLHEGLFFSKCLKQRWRTPPLLPWIKRSGLDSRERGFEKQQQQQPWKITEKTAMLILRKQVNSERLKARHKEQLKGVRESLHRSFRSVVWLQRC</sequence>
<evidence type="ECO:0000313" key="2">
    <source>
        <dbReference type="Proteomes" id="UP001178461"/>
    </source>
</evidence>
<proteinExistence type="predicted"/>
<name>A0AA35JNI3_9SAUR</name>
<accession>A0AA35JNI3</accession>
<reference evidence="1" key="1">
    <citation type="submission" date="2022-12" db="EMBL/GenBank/DDBJ databases">
        <authorList>
            <person name="Alioto T."/>
            <person name="Alioto T."/>
            <person name="Gomez Garrido J."/>
        </authorList>
    </citation>
    <scope>NUCLEOTIDE SEQUENCE</scope>
</reference>
<keyword evidence="2" id="KW-1185">Reference proteome</keyword>